<dbReference type="GO" id="GO:0008270">
    <property type="term" value="F:zinc ion binding"/>
    <property type="evidence" value="ECO:0007669"/>
    <property type="project" value="UniProtKB-UniRule"/>
</dbReference>
<dbReference type="PROSITE" id="PS00022">
    <property type="entry name" value="EGF_1"/>
    <property type="match status" value="2"/>
</dbReference>
<dbReference type="Gene3D" id="3.40.390.10">
    <property type="entry name" value="Collagenase (Catalytic Domain)"/>
    <property type="match status" value="1"/>
</dbReference>
<dbReference type="CDD" id="cd00054">
    <property type="entry name" value="EGF_CA"/>
    <property type="match status" value="1"/>
</dbReference>
<proteinExistence type="predicted"/>
<dbReference type="SMART" id="SM00181">
    <property type="entry name" value="EGF"/>
    <property type="match status" value="2"/>
</dbReference>
<keyword evidence="4 10" id="KW-0378">Hydrolase</keyword>
<dbReference type="InterPro" id="IPR050759">
    <property type="entry name" value="Serine_protease_kringle"/>
</dbReference>
<dbReference type="PROSITE" id="PS50070">
    <property type="entry name" value="KRINGLE_2"/>
    <property type="match status" value="5"/>
</dbReference>
<protein>
    <recommendedName>
        <fullName evidence="11">Metalloendopeptidase</fullName>
        <ecNumber evidence="11">3.4.24.-</ecNumber>
    </recommendedName>
</protein>
<dbReference type="InterPro" id="IPR001506">
    <property type="entry name" value="Peptidase_M12A"/>
</dbReference>
<dbReference type="InterPro" id="IPR018056">
    <property type="entry name" value="Kringle_CS"/>
</dbReference>
<dbReference type="InterPro" id="IPR000001">
    <property type="entry name" value="Kringle"/>
</dbReference>
<dbReference type="SMART" id="SM00235">
    <property type="entry name" value="ZnMc"/>
    <property type="match status" value="1"/>
</dbReference>
<keyword evidence="6 10" id="KW-0482">Metalloprotease</keyword>
<dbReference type="PANTHER" id="PTHR24261">
    <property type="entry name" value="PLASMINOGEN-RELATED"/>
    <property type="match status" value="1"/>
</dbReference>
<dbReference type="InterPro" id="IPR006026">
    <property type="entry name" value="Peptidase_Metallo"/>
</dbReference>
<keyword evidence="5 10" id="KW-0862">Zinc</keyword>
<keyword evidence="18" id="KW-1185">Reference proteome</keyword>
<feature type="domain" description="Kringle" evidence="15">
    <location>
        <begin position="796"/>
        <end position="865"/>
    </location>
</feature>
<dbReference type="InterPro" id="IPR013806">
    <property type="entry name" value="Kringle-like"/>
</dbReference>
<sequence length="952" mass="108902">MLVRSFLLFGVVLAVVLSVPVNKERDEDVLREEVRELVEYLKGELKDESENYESLEKRNKVVDRKSEKSRSHSDMLDEKDVDPNDDTLMVLMEGMAVEKNGKVYTVKGLHPELTAFANASKLEKLPSTPNQMDAEKRSFLKTAKKWPKAIVPYKIDKKSIVRQQSYYILQKAVNIFNSRTCLKWLPHTPELAKQVGHNHYVEFKNSFGCYSNIGYYRDRNRPQEIGMYEPYCMNVGTAVHEMLHAAGFRHEHSRKDRDEYIRLIKENLGYMINDPNFAKGDTLDRNPYDYESIMQYGLKYFSTNGKQTIKFLDKDLEFLAGTGDAQGMDFYDVKDVVVNYQCAADCKDPPKCTNGGFVNHKCECYCPRGYKGKTCETVISDGDCGGMLDVPPGKDVFVVSPGYPAPYPLGKICRWGVKAPEGMFIRMTVEELRLPVNGWNRCYHWLEIQYNLPGQSGIKRCGDINGDQWTGSKDSPNFMTLTFDSKFVQNRPARKGFRLRFNAIEPTKFKECLTSSRGGEYKGTANVTRGGLACQPWADQSPHSHTGYKALVNDSNYCRNPNPDSKYYQPWCFTMDPRKQWDFCDIPSCEYEECTRSKLGYEYNGRVNKTSSGKTCQRWDTQTPHKHIYGRMAAHENYCRNPLGLKQRPFCFTTDKSTPWEYCSIPACNSKARECALLSQGFDYFGTLNKTASGRTCQRWDTKSPHSHNEELSSAQENFCRNINGDDRPWCLTTDPNYRMDYCDVPSCDSIPCYSNPCLNGGTCKNTEKSFTCTCPSAFTGDRCEKEVNCKRSTVGWEYASTTAVTVSNRTCQRWNESSPHGHSYTALLGDQENYCRNPDREPNGPWCYTTDPAQRWEYCDIPKCGTPPIECLTTAGGADYFGHVNTTVSGRICMRWDSQSPHSHDYGYAKDQENYCRNPYGKTAKGPWCYTTDPEKIWEYCNIPCLMYSMN</sequence>
<dbReference type="SMART" id="SM00130">
    <property type="entry name" value="KR"/>
    <property type="match status" value="5"/>
</dbReference>
<evidence type="ECO:0000256" key="1">
    <source>
        <dbReference type="ARBA" id="ARBA00022572"/>
    </source>
</evidence>
<feature type="domain" description="Peptidase M12A" evidence="16">
    <location>
        <begin position="137"/>
        <end position="343"/>
    </location>
</feature>
<dbReference type="CDD" id="cd00108">
    <property type="entry name" value="KR"/>
    <property type="match status" value="5"/>
</dbReference>
<dbReference type="PROSITE" id="PS51864">
    <property type="entry name" value="ASTACIN"/>
    <property type="match status" value="1"/>
</dbReference>
<feature type="domain" description="EGF-like" evidence="14">
    <location>
        <begin position="749"/>
        <end position="785"/>
    </location>
</feature>
<dbReference type="InterPro" id="IPR001881">
    <property type="entry name" value="EGF-like_Ca-bd_dom"/>
</dbReference>
<dbReference type="GO" id="GO:0005509">
    <property type="term" value="F:calcium ion binding"/>
    <property type="evidence" value="ECO:0007669"/>
    <property type="project" value="InterPro"/>
</dbReference>
<feature type="domain" description="Kringle" evidence="15">
    <location>
        <begin position="517"/>
        <end position="589"/>
    </location>
</feature>
<dbReference type="Proteomes" id="UP000005408">
    <property type="component" value="Unassembled WGS sequence"/>
</dbReference>
<evidence type="ECO:0000256" key="12">
    <source>
        <dbReference type="SAM" id="MobiDB-lite"/>
    </source>
</evidence>
<evidence type="ECO:0000313" key="18">
    <source>
        <dbReference type="Proteomes" id="UP000005408"/>
    </source>
</evidence>
<evidence type="ECO:0000256" key="3">
    <source>
        <dbReference type="ARBA" id="ARBA00022723"/>
    </source>
</evidence>
<dbReference type="EnsemblMetazoa" id="G14073.1">
    <property type="protein sequence ID" value="G14073.1:cds"/>
    <property type="gene ID" value="G14073"/>
</dbReference>
<dbReference type="PROSITE" id="PS01186">
    <property type="entry name" value="EGF_2"/>
    <property type="match status" value="1"/>
</dbReference>
<comment type="cofactor">
    <cofactor evidence="10 11">
        <name>Zn(2+)</name>
        <dbReference type="ChEBI" id="CHEBI:29105"/>
    </cofactor>
    <text evidence="10 11">Binds 1 zinc ion per subunit.</text>
</comment>
<evidence type="ECO:0000259" key="16">
    <source>
        <dbReference type="PROSITE" id="PS51864"/>
    </source>
</evidence>
<dbReference type="GO" id="GO:0005102">
    <property type="term" value="F:signaling receptor binding"/>
    <property type="evidence" value="ECO:0007669"/>
    <property type="project" value="TreeGrafter"/>
</dbReference>
<dbReference type="CDD" id="cd00041">
    <property type="entry name" value="CUB"/>
    <property type="match status" value="1"/>
</dbReference>
<evidence type="ECO:0000256" key="8">
    <source>
        <dbReference type="PROSITE-ProRule" id="PRU00076"/>
    </source>
</evidence>
<feature type="domain" description="Kringle" evidence="15">
    <location>
        <begin position="878"/>
        <end position="947"/>
    </location>
</feature>
<dbReference type="GO" id="GO:0006508">
    <property type="term" value="P:proteolysis"/>
    <property type="evidence" value="ECO:0007669"/>
    <property type="project" value="UniProtKB-KW"/>
</dbReference>
<dbReference type="PROSITE" id="PS50026">
    <property type="entry name" value="EGF_3"/>
    <property type="match status" value="1"/>
</dbReference>
<evidence type="ECO:0000256" key="4">
    <source>
        <dbReference type="ARBA" id="ARBA00022801"/>
    </source>
</evidence>
<dbReference type="InterPro" id="IPR000742">
    <property type="entry name" value="EGF"/>
</dbReference>
<evidence type="ECO:0000259" key="14">
    <source>
        <dbReference type="PROSITE" id="PS50026"/>
    </source>
</evidence>
<evidence type="ECO:0000256" key="2">
    <source>
        <dbReference type="ARBA" id="ARBA00022670"/>
    </source>
</evidence>
<feature type="binding site" evidence="10">
    <location>
        <position position="244"/>
    </location>
    <ligand>
        <name>Zn(2+)</name>
        <dbReference type="ChEBI" id="CHEBI:29105"/>
        <note>catalytic</note>
    </ligand>
</feature>
<dbReference type="Pfam" id="PF00008">
    <property type="entry name" value="EGF"/>
    <property type="match status" value="1"/>
</dbReference>
<evidence type="ECO:0000256" key="10">
    <source>
        <dbReference type="PROSITE-ProRule" id="PRU01211"/>
    </source>
</evidence>
<feature type="region of interest" description="Disordered" evidence="12">
    <location>
        <begin position="52"/>
        <end position="82"/>
    </location>
</feature>
<dbReference type="SMART" id="SM00179">
    <property type="entry name" value="EGF_CA"/>
    <property type="match status" value="1"/>
</dbReference>
<dbReference type="InterPro" id="IPR038178">
    <property type="entry name" value="Kringle_sf"/>
</dbReference>
<dbReference type="InterPro" id="IPR024079">
    <property type="entry name" value="MetalloPept_cat_dom_sf"/>
</dbReference>
<comment type="caution">
    <text evidence="8">Lacks conserved residue(s) required for the propagation of feature annotation.</text>
</comment>
<dbReference type="Gene3D" id="2.40.20.10">
    <property type="entry name" value="Plasminogen Kringle 4"/>
    <property type="match status" value="5"/>
</dbReference>
<dbReference type="InterPro" id="IPR035914">
    <property type="entry name" value="Sperma_CUB_dom_sf"/>
</dbReference>
<dbReference type="EC" id="3.4.24.-" evidence="11"/>
<feature type="binding site" evidence="10">
    <location>
        <position position="240"/>
    </location>
    <ligand>
        <name>Zn(2+)</name>
        <dbReference type="ChEBI" id="CHEBI:29105"/>
        <note>catalytic</note>
    </ligand>
</feature>
<name>A0A8W8IFW7_MAGGI</name>
<feature type="chain" id="PRO_5036515687" description="Metalloendopeptidase" evidence="11">
    <location>
        <begin position="19"/>
        <end position="952"/>
    </location>
</feature>
<feature type="domain" description="Kringle" evidence="15">
    <location>
        <begin position="675"/>
        <end position="748"/>
    </location>
</feature>
<dbReference type="GO" id="GO:0004222">
    <property type="term" value="F:metalloendopeptidase activity"/>
    <property type="evidence" value="ECO:0007669"/>
    <property type="project" value="UniProtKB-UniRule"/>
</dbReference>
<dbReference type="PROSITE" id="PS00010">
    <property type="entry name" value="ASX_HYDROXYL"/>
    <property type="match status" value="1"/>
</dbReference>
<keyword evidence="1 9" id="KW-0420">Kringle</keyword>
<dbReference type="SMR" id="A0A8W8IFW7"/>
<keyword evidence="3 10" id="KW-0479">Metal-binding</keyword>
<accession>A0A8W8IFW7</accession>
<feature type="domain" description="Kringle" evidence="15">
    <location>
        <begin position="600"/>
        <end position="668"/>
    </location>
</feature>
<dbReference type="InterPro" id="IPR000152">
    <property type="entry name" value="EGF-type_Asp/Asn_hydroxyl_site"/>
</dbReference>
<dbReference type="GO" id="GO:0005615">
    <property type="term" value="C:extracellular space"/>
    <property type="evidence" value="ECO:0007669"/>
    <property type="project" value="TreeGrafter"/>
</dbReference>
<evidence type="ECO:0000256" key="11">
    <source>
        <dbReference type="RuleBase" id="RU361183"/>
    </source>
</evidence>
<feature type="domain" description="CUB" evidence="13">
    <location>
        <begin position="384"/>
        <end position="504"/>
    </location>
</feature>
<dbReference type="Pfam" id="PF00051">
    <property type="entry name" value="Kringle"/>
    <property type="match status" value="5"/>
</dbReference>
<feature type="disulfide bond" evidence="8">
    <location>
        <begin position="775"/>
        <end position="784"/>
    </location>
</feature>
<keyword evidence="11" id="KW-0732">Signal</keyword>
<feature type="signal peptide" evidence="11">
    <location>
        <begin position="1"/>
        <end position="18"/>
    </location>
</feature>
<dbReference type="AlphaFoldDB" id="A0A8W8IFW7"/>
<feature type="binding site" evidence="10">
    <location>
        <position position="250"/>
    </location>
    <ligand>
        <name>Zn(2+)</name>
        <dbReference type="ChEBI" id="CHEBI:29105"/>
        <note>catalytic</note>
    </ligand>
</feature>
<feature type="disulfide bond" evidence="9">
    <location>
        <begin position="720"/>
        <end position="743"/>
    </location>
</feature>
<dbReference type="PROSITE" id="PS00021">
    <property type="entry name" value="KRINGLE_1"/>
    <property type="match status" value="2"/>
</dbReference>
<evidence type="ECO:0000313" key="17">
    <source>
        <dbReference type="EnsemblMetazoa" id="G14073.1:cds"/>
    </source>
</evidence>
<dbReference type="Gene3D" id="2.60.120.290">
    <property type="entry name" value="Spermadhesin, CUB domain"/>
    <property type="match status" value="1"/>
</dbReference>
<feature type="active site" evidence="10">
    <location>
        <position position="241"/>
    </location>
</feature>
<dbReference type="SUPFAM" id="SSF55486">
    <property type="entry name" value="Metalloproteases ('zincins'), catalytic domain"/>
    <property type="match status" value="1"/>
</dbReference>
<keyword evidence="8" id="KW-0245">EGF-like domain</keyword>
<reference evidence="17" key="1">
    <citation type="submission" date="2022-08" db="UniProtKB">
        <authorList>
            <consortium name="EnsemblMetazoa"/>
        </authorList>
    </citation>
    <scope>IDENTIFICATION</scope>
    <source>
        <strain evidence="17">05x7-T-G4-1.051#20</strain>
    </source>
</reference>
<evidence type="ECO:0000259" key="15">
    <source>
        <dbReference type="PROSITE" id="PS50070"/>
    </source>
</evidence>
<keyword evidence="7 8" id="KW-1015">Disulfide bond</keyword>
<evidence type="ECO:0000259" key="13">
    <source>
        <dbReference type="PROSITE" id="PS01180"/>
    </source>
</evidence>
<dbReference type="PRINTS" id="PR00480">
    <property type="entry name" value="ASTACIN"/>
</dbReference>
<dbReference type="Pfam" id="PF01400">
    <property type="entry name" value="Astacin"/>
    <property type="match status" value="1"/>
</dbReference>
<dbReference type="SUPFAM" id="SSF57440">
    <property type="entry name" value="Kringle-like"/>
    <property type="match status" value="5"/>
</dbReference>
<organism evidence="17 18">
    <name type="scientific">Magallana gigas</name>
    <name type="common">Pacific oyster</name>
    <name type="synonym">Crassostrea gigas</name>
    <dbReference type="NCBI Taxonomy" id="29159"/>
    <lineage>
        <taxon>Eukaryota</taxon>
        <taxon>Metazoa</taxon>
        <taxon>Spiralia</taxon>
        <taxon>Lophotrochozoa</taxon>
        <taxon>Mollusca</taxon>
        <taxon>Bivalvia</taxon>
        <taxon>Autobranchia</taxon>
        <taxon>Pteriomorphia</taxon>
        <taxon>Ostreida</taxon>
        <taxon>Ostreoidea</taxon>
        <taxon>Ostreidae</taxon>
        <taxon>Magallana</taxon>
    </lineage>
</organism>
<dbReference type="SMART" id="SM00042">
    <property type="entry name" value="CUB"/>
    <property type="match status" value="1"/>
</dbReference>
<dbReference type="InterPro" id="IPR000859">
    <property type="entry name" value="CUB_dom"/>
</dbReference>
<dbReference type="Gene3D" id="2.10.25.10">
    <property type="entry name" value="Laminin"/>
    <property type="match status" value="1"/>
</dbReference>
<dbReference type="OrthoDB" id="5917794at2759"/>
<dbReference type="PROSITE" id="PS01180">
    <property type="entry name" value="CUB"/>
    <property type="match status" value="1"/>
</dbReference>
<dbReference type="SUPFAM" id="SSF49854">
    <property type="entry name" value="Spermadhesin, CUB domain"/>
    <property type="match status" value="1"/>
</dbReference>
<dbReference type="PANTHER" id="PTHR24261:SF7">
    <property type="entry name" value="KRINGLE DOMAIN-CONTAINING PROTEIN"/>
    <property type="match status" value="1"/>
</dbReference>
<evidence type="ECO:0000256" key="5">
    <source>
        <dbReference type="ARBA" id="ARBA00022833"/>
    </source>
</evidence>
<dbReference type="FunFam" id="2.10.25.10:FF:000525">
    <property type="entry name" value="Fat-like cadherin-related tumor suppressor homolog"/>
    <property type="match status" value="1"/>
</dbReference>
<keyword evidence="2 10" id="KW-0645">Protease</keyword>
<evidence type="ECO:0000256" key="9">
    <source>
        <dbReference type="PROSITE-ProRule" id="PRU00121"/>
    </source>
</evidence>
<dbReference type="PRINTS" id="PR00018">
    <property type="entry name" value="KRINGLE"/>
</dbReference>
<dbReference type="Pfam" id="PF00431">
    <property type="entry name" value="CUB"/>
    <property type="match status" value="1"/>
</dbReference>
<evidence type="ECO:0000256" key="7">
    <source>
        <dbReference type="ARBA" id="ARBA00023157"/>
    </source>
</evidence>
<evidence type="ECO:0000256" key="6">
    <source>
        <dbReference type="ARBA" id="ARBA00023049"/>
    </source>
</evidence>